<evidence type="ECO:0000313" key="4">
    <source>
        <dbReference type="Proteomes" id="UP000522007"/>
    </source>
</evidence>
<comment type="caution">
    <text evidence="2">The sequence shown here is derived from an EMBL/GenBank/DDBJ whole genome shotgun (WGS) entry which is preliminary data.</text>
</comment>
<reference evidence="2 4" key="1">
    <citation type="submission" date="2020-03" db="EMBL/GenBank/DDBJ databases">
        <title>Soil Listeria distribution.</title>
        <authorList>
            <person name="Liao J."/>
            <person name="Wiedmann M."/>
        </authorList>
    </citation>
    <scope>NUCLEOTIDE SEQUENCE [LARGE SCALE GENOMIC DNA]</scope>
    <source>
        <strain evidence="2 4">FSL L7-1829</strain>
    </source>
</reference>
<dbReference type="AlphaFoldDB" id="A0A7X0W5T7"/>
<sequence length="161" mass="18116">MGISNKTNLIIIASGKPKIWDKYPNIGPMKAKEVYTGTFHRLSKAYAEQFANDYLILSPKYGFLRPDDIISETYDVRFTIQGTNDNTIQMDELKKQWQKLQINPTERVPMLGGKKFRGLLASITDGKQLFSFPLEGATGIGVMQRELKQAVETNTPLDGAE</sequence>
<protein>
    <recommendedName>
        <fullName evidence="1">DUF6884 domain-containing protein</fullName>
    </recommendedName>
</protein>
<organism evidence="2 4">
    <name type="scientific">Listeria welshimeri</name>
    <dbReference type="NCBI Taxonomy" id="1643"/>
    <lineage>
        <taxon>Bacteria</taxon>
        <taxon>Bacillati</taxon>
        <taxon>Bacillota</taxon>
        <taxon>Bacilli</taxon>
        <taxon>Bacillales</taxon>
        <taxon>Listeriaceae</taxon>
        <taxon>Listeria</taxon>
    </lineage>
</organism>
<proteinExistence type="predicted"/>
<dbReference type="EMBL" id="JAAROP010000001">
    <property type="protein sequence ID" value="MBC1321494.1"/>
    <property type="molecule type" value="Genomic_DNA"/>
</dbReference>
<name>A0A7X0W5T7_LISWE</name>
<evidence type="ECO:0000313" key="2">
    <source>
        <dbReference type="EMBL" id="MBC1321494.1"/>
    </source>
</evidence>
<dbReference type="Pfam" id="PF21818">
    <property type="entry name" value="DUF6884"/>
    <property type="match status" value="1"/>
</dbReference>
<evidence type="ECO:0000313" key="3">
    <source>
        <dbReference type="EMBL" id="MBC1321869.1"/>
    </source>
</evidence>
<dbReference type="EMBL" id="JAAROP010000001">
    <property type="protein sequence ID" value="MBC1321869.1"/>
    <property type="molecule type" value="Genomic_DNA"/>
</dbReference>
<accession>A0A7X0W5T7</accession>
<dbReference type="InterPro" id="IPR049251">
    <property type="entry name" value="DUF6884"/>
</dbReference>
<evidence type="ECO:0000259" key="1">
    <source>
        <dbReference type="Pfam" id="PF21818"/>
    </source>
</evidence>
<gene>
    <name evidence="2" type="ORF">HB853_00930</name>
    <name evidence="3" type="ORF">HB853_02815</name>
</gene>
<feature type="domain" description="DUF6884" evidence="1">
    <location>
        <begin position="28"/>
        <end position="142"/>
    </location>
</feature>
<dbReference type="Proteomes" id="UP000522007">
    <property type="component" value="Unassembled WGS sequence"/>
</dbReference>